<sequence>MKLKTGSLLGLGSVAVGGALFLVFRKLANQSPNSSIIPTHRARRSAQLAVVGARSGGNYVSMKARGVLATEERREELRSEFELQTAEQVTQVLGNMRGAMMKLGQMASYLDQGLPEPVRQSLAQLQNNAPPMAYALVEQVIIEELGGAPDVMFAEFAQLPLAAASIGQVHLATTHAGQKVAVKVQYPGVDRAIAADLDNTDLLFQMMNLLFPGMDPGPIVAELKERIAEELDYALEADHQRMFAVAYGGHPYIHVPQVIDSLSTQRVLTTEFAEGVPFAEAMTWSDEERQLTAECLYRFAFGSIYQLHAFNGDPHPGNYVFRPGGQITFLDFGLCKRFTAAEVQVFEEMIQAIVLEKDIGKFREIIQRIGILPPDLEVPDPVLQEYFGHFYEFVLDEQVMEITPEYSSQSVRQFFDLSGPHAEIMKAANLPPSMVIIQRINLGLFALFGDLQARGNWRQIAEELWPFVSGPPSTPMGEKIAEWQNAAATQQA</sequence>
<accession>A0A6J6R1U1</accession>
<organism evidence="6">
    <name type="scientific">freshwater metagenome</name>
    <dbReference type="NCBI Taxonomy" id="449393"/>
    <lineage>
        <taxon>unclassified sequences</taxon>
        <taxon>metagenomes</taxon>
        <taxon>ecological metagenomes</taxon>
    </lineage>
</organism>
<dbReference type="InterPro" id="IPR034646">
    <property type="entry name" value="ADCK3_dom"/>
</dbReference>
<keyword evidence="4" id="KW-0067">ATP-binding</keyword>
<name>A0A6J6R1U1_9ZZZZ</name>
<dbReference type="EMBL" id="CAEZXS010000273">
    <property type="protein sequence ID" value="CAB4715883.1"/>
    <property type="molecule type" value="Genomic_DNA"/>
</dbReference>
<reference evidence="6" key="1">
    <citation type="submission" date="2020-05" db="EMBL/GenBank/DDBJ databases">
        <authorList>
            <person name="Chiriac C."/>
            <person name="Salcher M."/>
            <person name="Ghai R."/>
            <person name="Kavagutti S V."/>
        </authorList>
    </citation>
    <scope>NUCLEOTIDE SEQUENCE</scope>
</reference>
<evidence type="ECO:0000256" key="4">
    <source>
        <dbReference type="ARBA" id="ARBA00022840"/>
    </source>
</evidence>
<evidence type="ECO:0000313" key="6">
    <source>
        <dbReference type="EMBL" id="CAB4715883.1"/>
    </source>
</evidence>
<dbReference type="InterPro" id="IPR051409">
    <property type="entry name" value="Atypical_kinase_ADCK"/>
</dbReference>
<keyword evidence="3" id="KW-0547">Nucleotide-binding</keyword>
<evidence type="ECO:0000256" key="3">
    <source>
        <dbReference type="ARBA" id="ARBA00022741"/>
    </source>
</evidence>
<comment type="similarity">
    <text evidence="1">Belongs to the protein kinase superfamily. ADCK protein kinase family.</text>
</comment>
<protein>
    <submittedName>
        <fullName evidence="6">Unannotated protein</fullName>
    </submittedName>
</protein>
<proteinExistence type="inferred from homology"/>
<dbReference type="GO" id="GO:0016740">
    <property type="term" value="F:transferase activity"/>
    <property type="evidence" value="ECO:0007669"/>
    <property type="project" value="UniProtKB-KW"/>
</dbReference>
<dbReference type="SUPFAM" id="SSF56112">
    <property type="entry name" value="Protein kinase-like (PK-like)"/>
    <property type="match status" value="1"/>
</dbReference>
<dbReference type="CDD" id="cd13970">
    <property type="entry name" value="ABC1_ADCK3"/>
    <property type="match status" value="1"/>
</dbReference>
<dbReference type="AlphaFoldDB" id="A0A6J6R1U1"/>
<dbReference type="Pfam" id="PF03109">
    <property type="entry name" value="ABC1"/>
    <property type="match status" value="1"/>
</dbReference>
<keyword evidence="2" id="KW-0808">Transferase</keyword>
<dbReference type="PANTHER" id="PTHR43851:SF3">
    <property type="entry name" value="COENZYME Q8"/>
    <property type="match status" value="1"/>
</dbReference>
<dbReference type="PANTHER" id="PTHR43851">
    <property type="match status" value="1"/>
</dbReference>
<dbReference type="InterPro" id="IPR004147">
    <property type="entry name" value="ABC1_dom"/>
</dbReference>
<gene>
    <name evidence="6" type="ORF">UFOPK2582_01662</name>
</gene>
<dbReference type="GO" id="GO:0005524">
    <property type="term" value="F:ATP binding"/>
    <property type="evidence" value="ECO:0007669"/>
    <property type="project" value="UniProtKB-KW"/>
</dbReference>
<evidence type="ECO:0000256" key="1">
    <source>
        <dbReference type="ARBA" id="ARBA00009670"/>
    </source>
</evidence>
<evidence type="ECO:0000256" key="2">
    <source>
        <dbReference type="ARBA" id="ARBA00022679"/>
    </source>
</evidence>
<dbReference type="InterPro" id="IPR011009">
    <property type="entry name" value="Kinase-like_dom_sf"/>
</dbReference>
<evidence type="ECO:0000259" key="5">
    <source>
        <dbReference type="Pfam" id="PF03109"/>
    </source>
</evidence>
<feature type="domain" description="ABC1 atypical kinase-like" evidence="5">
    <location>
        <begin position="124"/>
        <end position="359"/>
    </location>
</feature>